<dbReference type="GO" id="GO:0070679">
    <property type="term" value="F:inositol 1,4,5 trisphosphate binding"/>
    <property type="evidence" value="ECO:0007669"/>
    <property type="project" value="TreeGrafter"/>
</dbReference>
<evidence type="ECO:0000256" key="2">
    <source>
        <dbReference type="ARBA" id="ARBA00022448"/>
    </source>
</evidence>
<dbReference type="InterPro" id="IPR036770">
    <property type="entry name" value="Ankyrin_rpt-contain_sf"/>
</dbReference>
<accession>A0A085NLL7</accession>
<reference evidence="13 14" key="1">
    <citation type="journal article" date="2014" name="Nat. Genet.">
        <title>Genome and transcriptome of the porcine whipworm Trichuris suis.</title>
        <authorList>
            <person name="Jex A.R."/>
            <person name="Nejsum P."/>
            <person name="Schwarz E.M."/>
            <person name="Hu L."/>
            <person name="Young N.D."/>
            <person name="Hall R.S."/>
            <person name="Korhonen P.K."/>
            <person name="Liao S."/>
            <person name="Thamsborg S."/>
            <person name="Xia J."/>
            <person name="Xu P."/>
            <person name="Wang S."/>
            <person name="Scheerlinck J.P."/>
            <person name="Hofmann A."/>
            <person name="Sternberg P.W."/>
            <person name="Wang J."/>
            <person name="Gasser R.B."/>
        </authorList>
    </citation>
    <scope>NUCLEOTIDE SEQUENCE [LARGE SCALE GENOMIC DNA]</scope>
    <source>
        <strain evidence="13">DCEP-RM93F</strain>
        <strain evidence="12">DCEP-RM93M</strain>
    </source>
</reference>
<feature type="domain" description="Transient receptor ion channel" evidence="11">
    <location>
        <begin position="144"/>
        <end position="208"/>
    </location>
</feature>
<dbReference type="PANTHER" id="PTHR10117">
    <property type="entry name" value="TRANSIENT RECEPTOR POTENTIAL CHANNEL"/>
    <property type="match status" value="1"/>
</dbReference>
<dbReference type="Pfam" id="PF00520">
    <property type="entry name" value="Ion_trans"/>
    <property type="match status" value="1"/>
</dbReference>
<organism evidence="13">
    <name type="scientific">Trichuris suis</name>
    <name type="common">pig whipworm</name>
    <dbReference type="NCBI Taxonomy" id="68888"/>
    <lineage>
        <taxon>Eukaryota</taxon>
        <taxon>Metazoa</taxon>
        <taxon>Ecdysozoa</taxon>
        <taxon>Nematoda</taxon>
        <taxon>Enoplea</taxon>
        <taxon>Dorylaimia</taxon>
        <taxon>Trichinellida</taxon>
        <taxon>Trichuridae</taxon>
        <taxon>Trichuris</taxon>
    </lineage>
</organism>
<evidence type="ECO:0000256" key="10">
    <source>
        <dbReference type="SAM" id="Phobius"/>
    </source>
</evidence>
<evidence type="ECO:0000313" key="13">
    <source>
        <dbReference type="EMBL" id="KFD70363.1"/>
    </source>
</evidence>
<evidence type="ECO:0000313" key="14">
    <source>
        <dbReference type="Proteomes" id="UP000030764"/>
    </source>
</evidence>
<keyword evidence="2" id="KW-0813">Transport</keyword>
<dbReference type="PANTHER" id="PTHR10117:SF50">
    <property type="entry name" value="ANK_REP_REGION DOMAIN-CONTAINING PROTEIN"/>
    <property type="match status" value="1"/>
</dbReference>
<dbReference type="SUPFAM" id="SSF48403">
    <property type="entry name" value="Ankyrin repeat"/>
    <property type="match status" value="1"/>
</dbReference>
<keyword evidence="8 10" id="KW-0472">Membrane</keyword>
<feature type="transmembrane region" description="Helical" evidence="10">
    <location>
        <begin position="407"/>
        <end position="426"/>
    </location>
</feature>
<dbReference type="GO" id="GO:0015279">
    <property type="term" value="F:store-operated calcium channel activity"/>
    <property type="evidence" value="ECO:0007669"/>
    <property type="project" value="TreeGrafter"/>
</dbReference>
<feature type="transmembrane region" description="Helical" evidence="10">
    <location>
        <begin position="488"/>
        <end position="509"/>
    </location>
</feature>
<evidence type="ECO:0000256" key="8">
    <source>
        <dbReference type="ARBA" id="ARBA00023136"/>
    </source>
</evidence>
<keyword evidence="5 10" id="KW-1133">Transmembrane helix</keyword>
<dbReference type="AlphaFoldDB" id="A0A085NLL7"/>
<dbReference type="GO" id="GO:0051480">
    <property type="term" value="P:regulation of cytosolic calcium ion concentration"/>
    <property type="evidence" value="ECO:0007669"/>
    <property type="project" value="TreeGrafter"/>
</dbReference>
<dbReference type="GO" id="GO:0005886">
    <property type="term" value="C:plasma membrane"/>
    <property type="evidence" value="ECO:0007669"/>
    <property type="project" value="TreeGrafter"/>
</dbReference>
<evidence type="ECO:0000256" key="5">
    <source>
        <dbReference type="ARBA" id="ARBA00022989"/>
    </source>
</evidence>
<dbReference type="Pfam" id="PF08344">
    <property type="entry name" value="TRP_2"/>
    <property type="match status" value="1"/>
</dbReference>
<comment type="subcellular location">
    <subcellularLocation>
        <location evidence="1">Membrane</location>
        <topology evidence="1">Multi-pass membrane protein</topology>
    </subcellularLocation>
</comment>
<evidence type="ECO:0000259" key="11">
    <source>
        <dbReference type="SMART" id="SM01420"/>
    </source>
</evidence>
<gene>
    <name evidence="12" type="ORF">M513_06909</name>
    <name evidence="13" type="ORF">M514_06909</name>
</gene>
<dbReference type="SMART" id="SM00248">
    <property type="entry name" value="ANK"/>
    <property type="match status" value="2"/>
</dbReference>
<evidence type="ECO:0000256" key="6">
    <source>
        <dbReference type="ARBA" id="ARBA00023043"/>
    </source>
</evidence>
<dbReference type="Pfam" id="PF00023">
    <property type="entry name" value="Ank"/>
    <property type="match status" value="1"/>
</dbReference>
<evidence type="ECO:0000256" key="4">
    <source>
        <dbReference type="ARBA" id="ARBA00022737"/>
    </source>
</evidence>
<keyword evidence="6" id="KW-0040">ANK repeat</keyword>
<evidence type="ECO:0000256" key="7">
    <source>
        <dbReference type="ARBA" id="ARBA00023065"/>
    </source>
</evidence>
<sequence length="722" mass="83361">MARLLASVPTLGTDMFYLVDQDSVQQIRTLITSVPMVLEVETFTNLTPIMYAMLKNKKKIVNIMAGRSPSRFRDSVLLGIYMGDVSAVSTIIRSGVFEKTHETALFYGNYLTPLMYACNCNHYGMVKMLIQLRQSLPVPHFPDCTCKLCAKRLLHGDALHWILTRLGACSAICSHAYLLQDGVLDPIRRAFKLAKSLEICKSNDPINADLYEKMAQHAGRLAIALLNCCESDNEVSLIFKQTDGLSCDVYADLPCIRLAVDTKQKEFLSDPICLKIMKKHWMGGWNDWNNVTKGTKAYRILYHTLLYPFTSVLYVLSNGDLGSSYDYPVARFVSFVTSYLMFLLCLLVFTQHQEVRNLRGPPDTTIKTLLLYYIWSYIAGMCVVLWTDMNRRRWRNLFGAWWRWFDFVQMMAYGLAYWAFHLSEALMEFHEEPYVHRVHWDSRHPTLVFEILFTCAAIMSSWRLFYFLQLQRTLGPLVISVGRCAKDVVNFLALFVVVAFSFALGMCYIMEHYATGEQNYVSTLILILFSMLRAMKYLYWAWYGYLDPERLEEILGKHNEHNEITMHLSLHSLGELFCATYYIVLVVSLLNVMISMMASSAGTILKRRHLEWNYVRCQVWCEFSEDIRAVPPPICLLQLAVNTPTWFCRRLCGSYRRLSMWDVRFTGRDYTTCDRKKYLNLMKELKRRLMSRFALDEASKMNLPAIGGVGLHPLNLRGSSIA</sequence>
<keyword evidence="9" id="KW-0407">Ion channel</keyword>
<dbReference type="Proteomes" id="UP000030764">
    <property type="component" value="Unassembled WGS sequence"/>
</dbReference>
<dbReference type="InterPro" id="IPR013555">
    <property type="entry name" value="TRP_dom"/>
</dbReference>
<keyword evidence="14" id="KW-1185">Reference proteome</keyword>
<feature type="transmembrane region" description="Helical" evidence="10">
    <location>
        <begin position="329"/>
        <end position="349"/>
    </location>
</feature>
<proteinExistence type="predicted"/>
<keyword evidence="4" id="KW-0677">Repeat</keyword>
<evidence type="ECO:0000256" key="3">
    <source>
        <dbReference type="ARBA" id="ARBA00022692"/>
    </source>
</evidence>
<dbReference type="InterPro" id="IPR005821">
    <property type="entry name" value="Ion_trans_dom"/>
</dbReference>
<feature type="transmembrane region" description="Helical" evidence="10">
    <location>
        <begin position="370"/>
        <end position="387"/>
    </location>
</feature>
<dbReference type="EMBL" id="KL367488">
    <property type="protein sequence ID" value="KFD70363.1"/>
    <property type="molecule type" value="Genomic_DNA"/>
</dbReference>
<dbReference type="InterPro" id="IPR002153">
    <property type="entry name" value="TRPC_channel"/>
</dbReference>
<dbReference type="Gene3D" id="1.25.40.20">
    <property type="entry name" value="Ankyrin repeat-containing domain"/>
    <property type="match status" value="1"/>
</dbReference>
<feature type="transmembrane region" description="Helical" evidence="10">
    <location>
        <begin position="300"/>
        <end position="317"/>
    </location>
</feature>
<dbReference type="InterPro" id="IPR002110">
    <property type="entry name" value="Ankyrin_rpt"/>
</dbReference>
<dbReference type="GO" id="GO:0007338">
    <property type="term" value="P:single fertilization"/>
    <property type="evidence" value="ECO:0007669"/>
    <property type="project" value="TreeGrafter"/>
</dbReference>
<protein>
    <recommendedName>
        <fullName evidence="11">Transient receptor ion channel domain-containing protein</fullName>
    </recommendedName>
</protein>
<feature type="transmembrane region" description="Helical" evidence="10">
    <location>
        <begin position="447"/>
        <end position="468"/>
    </location>
</feature>
<evidence type="ECO:0000256" key="1">
    <source>
        <dbReference type="ARBA" id="ARBA00004141"/>
    </source>
</evidence>
<dbReference type="Proteomes" id="UP000030758">
    <property type="component" value="Unassembled WGS sequence"/>
</dbReference>
<keyword evidence="3 10" id="KW-0812">Transmembrane</keyword>
<name>A0A085NLL7_9BILA</name>
<feature type="transmembrane region" description="Helical" evidence="10">
    <location>
        <begin position="521"/>
        <end position="542"/>
    </location>
</feature>
<dbReference type="EMBL" id="KL363230">
    <property type="protein sequence ID" value="KFD52196.1"/>
    <property type="molecule type" value="Genomic_DNA"/>
</dbReference>
<evidence type="ECO:0000313" key="12">
    <source>
        <dbReference type="EMBL" id="KFD52196.1"/>
    </source>
</evidence>
<feature type="transmembrane region" description="Helical" evidence="10">
    <location>
        <begin position="579"/>
        <end position="598"/>
    </location>
</feature>
<evidence type="ECO:0000256" key="9">
    <source>
        <dbReference type="ARBA" id="ARBA00023303"/>
    </source>
</evidence>
<dbReference type="SMART" id="SM01420">
    <property type="entry name" value="TRP_2"/>
    <property type="match status" value="1"/>
</dbReference>
<keyword evidence="7" id="KW-0406">Ion transport</keyword>
<dbReference type="GO" id="GO:0034703">
    <property type="term" value="C:cation channel complex"/>
    <property type="evidence" value="ECO:0007669"/>
    <property type="project" value="TreeGrafter"/>
</dbReference>